<evidence type="ECO:0000256" key="4">
    <source>
        <dbReference type="SAM" id="MobiDB-lite"/>
    </source>
</evidence>
<sequence length="987" mass="109521">MAEEHNFVATISQYEARFRKWQSPKNLTRHEWACLLKLYDQLATQKRNARIIAFGAIMNDARIYRARRHLRKEGVPRSRSIPASRNAFVEFLNDQGEWTRYSGHGRNADSPNNFMQVVSQRTRNQPRGFPSEYDVRELNPMGSIASLPATNCSSARPSSDTSSDQPMLFMNPDPIDRSSSLPANNILVPFAKAIQQAGNTWGTLTGPTQGLLKGRDIFIGLKRLLTCTTLLSNSWSIMAHPGRQNRPFIKALVYWIANGFPATPGVTRQSVFEHLSQLPEESVELFEYLESGTPYLARSIADNLFRAAVESCQSKTVAMVLEVTRRFSHSVIDVNNVKFTFEGLHCTPLTFAVRMQNVEVVKVLLSAEGDPNKCILGKNADICAFDVALHKGATIIHPPHKQFSAIHHLTDWDWKCSTSLAEAILSKDQAMIGYVEAQGALNVAVSNVAHFEPAFAAAARTNNQAYLTILLRDGPPVREILMDYALHIALTECNEEILALLLRADARPRVNNLTIALSQQNTRITQLLLDYAPGTHLRIQGTESSLAQLLLPWGNIKTLEEVLLFDSNFGGDFFDCGLCGISAVPLTHAVESGNIDVVGHLLKWEKQSVSPMYLRWYSPLAAAILRGDKIMARLIRSHHDITNDELAVLFAMERDDEVYHQFLSEFTTSYPSGRMGFGNFLLIRAMSKGHFVNLDQLLQIGLDVNSHSGALIYGRTHALDGNTTDAPLLKLLDDHREPSFNNDGSLRRFLEDQCVPQDGKVGRFTAFGFAINMDIQQDQLDSILRLFIKKGADLNGIALTKAHPHGKGLLAFSTPLLIAIDKRTTWVVELVLAEGADINRPAIRGVCHTPLQRACLNGDQDMVELLLRHGADISSAPARYKGRTALQAAAMSGNTRIIQLLLDNGADMHEEPGWALGRTAFEAAAEEGRIGVLEFLWNAGNPSLFGQDELQRARKFADAEGHRGCVEYIDFLALVVGDGRTPKLSFE</sequence>
<evidence type="ECO:0000313" key="6">
    <source>
        <dbReference type="EMBL" id="KAK8130561.1"/>
    </source>
</evidence>
<feature type="repeat" description="ANK" evidence="3">
    <location>
        <begin position="849"/>
        <end position="878"/>
    </location>
</feature>
<dbReference type="AlphaFoldDB" id="A0AAW0R9Y4"/>
<evidence type="ECO:0000256" key="2">
    <source>
        <dbReference type="ARBA" id="ARBA00023043"/>
    </source>
</evidence>
<evidence type="ECO:0000256" key="1">
    <source>
        <dbReference type="ARBA" id="ARBA00022737"/>
    </source>
</evidence>
<comment type="caution">
    <text evidence="6">The sequence shown here is derived from an EMBL/GenBank/DDBJ whole genome shotgun (WGS) entry which is preliminary data.</text>
</comment>
<organism evidence="6 7">
    <name type="scientific">Apiospora kogelbergensis</name>
    <dbReference type="NCBI Taxonomy" id="1337665"/>
    <lineage>
        <taxon>Eukaryota</taxon>
        <taxon>Fungi</taxon>
        <taxon>Dikarya</taxon>
        <taxon>Ascomycota</taxon>
        <taxon>Pezizomycotina</taxon>
        <taxon>Sordariomycetes</taxon>
        <taxon>Xylariomycetidae</taxon>
        <taxon>Amphisphaeriales</taxon>
        <taxon>Apiosporaceae</taxon>
        <taxon>Apiospora</taxon>
    </lineage>
</organism>
<feature type="region of interest" description="Disordered" evidence="4">
    <location>
        <begin position="146"/>
        <end position="165"/>
    </location>
</feature>
<dbReference type="PANTHER" id="PTHR24198:SF165">
    <property type="entry name" value="ANKYRIN REPEAT-CONTAINING PROTEIN-RELATED"/>
    <property type="match status" value="1"/>
</dbReference>
<dbReference type="Pfam" id="PF12796">
    <property type="entry name" value="Ank_2"/>
    <property type="match status" value="1"/>
</dbReference>
<dbReference type="SUPFAM" id="SSF48403">
    <property type="entry name" value="Ankyrin repeat"/>
    <property type="match status" value="2"/>
</dbReference>
<keyword evidence="1" id="KW-0677">Repeat</keyword>
<evidence type="ECO:0000313" key="7">
    <source>
        <dbReference type="Proteomes" id="UP001392437"/>
    </source>
</evidence>
<keyword evidence="7" id="KW-1185">Reference proteome</keyword>
<proteinExistence type="predicted"/>
<dbReference type="EMBL" id="JAQQWP010000002">
    <property type="protein sequence ID" value="KAK8130561.1"/>
    <property type="molecule type" value="Genomic_DNA"/>
</dbReference>
<gene>
    <name evidence="6" type="ORF">PG999_002941</name>
</gene>
<dbReference type="PROSITE" id="PS50297">
    <property type="entry name" value="ANK_REP_REGION"/>
    <property type="match status" value="2"/>
</dbReference>
<dbReference type="Gene3D" id="1.25.40.20">
    <property type="entry name" value="Ankyrin repeat-containing domain"/>
    <property type="match status" value="2"/>
</dbReference>
<dbReference type="Pfam" id="PF00023">
    <property type="entry name" value="Ank"/>
    <property type="match status" value="1"/>
</dbReference>
<dbReference type="InterPro" id="IPR002110">
    <property type="entry name" value="Ankyrin_rpt"/>
</dbReference>
<protein>
    <recommendedName>
        <fullName evidence="5">Clr5 domain-containing protein</fullName>
    </recommendedName>
</protein>
<evidence type="ECO:0000256" key="3">
    <source>
        <dbReference type="PROSITE-ProRule" id="PRU00023"/>
    </source>
</evidence>
<evidence type="ECO:0000259" key="5">
    <source>
        <dbReference type="Pfam" id="PF14420"/>
    </source>
</evidence>
<feature type="compositionally biased region" description="Low complexity" evidence="4">
    <location>
        <begin position="153"/>
        <end position="163"/>
    </location>
</feature>
<feature type="repeat" description="ANK" evidence="3">
    <location>
        <begin position="881"/>
        <end position="913"/>
    </location>
</feature>
<dbReference type="PANTHER" id="PTHR24198">
    <property type="entry name" value="ANKYRIN REPEAT AND PROTEIN KINASE DOMAIN-CONTAINING PROTEIN"/>
    <property type="match status" value="1"/>
</dbReference>
<reference evidence="6 7" key="1">
    <citation type="submission" date="2023-01" db="EMBL/GenBank/DDBJ databases">
        <title>Analysis of 21 Apiospora genomes using comparative genomics revels a genus with tremendous synthesis potential of carbohydrate active enzymes and secondary metabolites.</title>
        <authorList>
            <person name="Sorensen T."/>
        </authorList>
    </citation>
    <scope>NUCLEOTIDE SEQUENCE [LARGE SCALE GENOMIC DNA]</scope>
    <source>
        <strain evidence="6 7">CBS 117206</strain>
    </source>
</reference>
<dbReference type="Proteomes" id="UP001392437">
    <property type="component" value="Unassembled WGS sequence"/>
</dbReference>
<dbReference type="SMART" id="SM00248">
    <property type="entry name" value="ANK"/>
    <property type="match status" value="10"/>
</dbReference>
<feature type="domain" description="Clr5" evidence="5">
    <location>
        <begin position="1"/>
        <end position="25"/>
    </location>
</feature>
<dbReference type="PROSITE" id="PS50088">
    <property type="entry name" value="ANK_REPEAT"/>
    <property type="match status" value="2"/>
</dbReference>
<accession>A0AAW0R9Y4</accession>
<name>A0AAW0R9Y4_9PEZI</name>
<dbReference type="InterPro" id="IPR025676">
    <property type="entry name" value="Clr5_dom"/>
</dbReference>
<dbReference type="Pfam" id="PF14420">
    <property type="entry name" value="Clr5"/>
    <property type="match status" value="1"/>
</dbReference>
<keyword evidence="2 3" id="KW-0040">ANK repeat</keyword>
<dbReference type="InterPro" id="IPR036770">
    <property type="entry name" value="Ankyrin_rpt-contain_sf"/>
</dbReference>